<name>A0A5N5QC32_9AGAM</name>
<dbReference type="Gene3D" id="3.30.559.10">
    <property type="entry name" value="Chloramphenicol acetyltransferase-like domain"/>
    <property type="match status" value="1"/>
</dbReference>
<dbReference type="OrthoDB" id="3355480at2759"/>
<gene>
    <name evidence="1" type="ORF">CTheo_7222</name>
</gene>
<dbReference type="PANTHER" id="PTHR42034">
    <property type="entry name" value="CHROMOSOME 7, WHOLE GENOME SHOTGUN SEQUENCE-RELATED"/>
    <property type="match status" value="1"/>
</dbReference>
<evidence type="ECO:0000313" key="1">
    <source>
        <dbReference type="EMBL" id="KAB5589330.1"/>
    </source>
</evidence>
<evidence type="ECO:0000313" key="2">
    <source>
        <dbReference type="Proteomes" id="UP000383932"/>
    </source>
</evidence>
<accession>A0A5N5QC32</accession>
<keyword evidence="2" id="KW-1185">Reference proteome</keyword>
<dbReference type="InterPro" id="IPR023213">
    <property type="entry name" value="CAT-like_dom_sf"/>
</dbReference>
<dbReference type="PANTHER" id="PTHR42034:SF2">
    <property type="entry name" value="ACYL-COA-DEPENDENT ACYLTRANSFERASE MAC1"/>
    <property type="match status" value="1"/>
</dbReference>
<proteinExistence type="predicted"/>
<dbReference type="EMBL" id="SSOP01000285">
    <property type="protein sequence ID" value="KAB5589330.1"/>
    <property type="molecule type" value="Genomic_DNA"/>
</dbReference>
<dbReference type="Proteomes" id="UP000383932">
    <property type="component" value="Unassembled WGS sequence"/>
</dbReference>
<reference evidence="1 2" key="1">
    <citation type="journal article" date="2019" name="Fungal Biol. Biotechnol.">
        <title>Draft genome sequence of fastidious pathogen Ceratobasidium theobromae, which causes vascular-streak dieback in Theobroma cacao.</title>
        <authorList>
            <person name="Ali S.S."/>
            <person name="Asman A."/>
            <person name="Shao J."/>
            <person name="Firmansyah A.P."/>
            <person name="Susilo A.W."/>
            <person name="Rosmana A."/>
            <person name="McMahon P."/>
            <person name="Junaid M."/>
            <person name="Guest D."/>
            <person name="Kheng T.Y."/>
            <person name="Meinhardt L.W."/>
            <person name="Bailey B.A."/>
        </authorList>
    </citation>
    <scope>NUCLEOTIDE SEQUENCE [LARGE SCALE GENOMIC DNA]</scope>
    <source>
        <strain evidence="1 2">CT2</strain>
    </source>
</reference>
<dbReference type="AlphaFoldDB" id="A0A5N5QC32"/>
<dbReference type="Gene3D" id="3.30.559.30">
    <property type="entry name" value="Nonribosomal peptide synthetase, condensation domain"/>
    <property type="match status" value="1"/>
</dbReference>
<protein>
    <recommendedName>
        <fullName evidence="3">Alcohol acetyltransferase</fullName>
    </recommendedName>
</protein>
<comment type="caution">
    <text evidence="1">The sequence shown here is derived from an EMBL/GenBank/DDBJ whole genome shotgun (WGS) entry which is preliminary data.</text>
</comment>
<evidence type="ECO:0008006" key="3">
    <source>
        <dbReference type="Google" id="ProtNLM"/>
    </source>
</evidence>
<sequence>MTTAPLLANTHALGTLGRQLSFNELSYFLPSRGDGVNDMYLHLGFRAPERLIQPARVHAIWAAQRLKHPLLSAHIVSGPDVSSARFEYIIPESVDKAIQTAAEESDIRTNLILGYLNGPRLLSSTRTSFFFLARDPEDDHQWHFMLCALHCIGDGMALHACAHDMLTLLGQATGADELREVVAAELAKQTNVPRSMEAALPQLSKGFKTAAAMINEQLTERKQIGGQAFPKTKGAERKTVVPTVSFDEERTKRILARCKANGVSVSNVTFALCNIAWARMLVKGSVTTELGPKSPSLMYTALNTRPWLDNQSKDESFFRLCIGYFNVITPSFIPSNQNDVARTFWHRARIAKIQSSKAVKSPFVLPRTQITARKRAEQSIKWAKIDDDAAAARAGKTVDAAPVPAPKVEEVVLPTQPLVPKSAPATALIGLSLLGNLDGMYKHSSYGDIKLNLLTTGSRQRAGAMLLFSYTFVGKLWLCFGYDMNGFQAGIVEEFWKEVLDGVDEFLGD</sequence>
<organism evidence="1 2">
    <name type="scientific">Ceratobasidium theobromae</name>
    <dbReference type="NCBI Taxonomy" id="1582974"/>
    <lineage>
        <taxon>Eukaryota</taxon>
        <taxon>Fungi</taxon>
        <taxon>Dikarya</taxon>
        <taxon>Basidiomycota</taxon>
        <taxon>Agaricomycotina</taxon>
        <taxon>Agaricomycetes</taxon>
        <taxon>Cantharellales</taxon>
        <taxon>Ceratobasidiaceae</taxon>
        <taxon>Ceratobasidium</taxon>
    </lineage>
</organism>